<evidence type="ECO:0000256" key="3">
    <source>
        <dbReference type="ARBA" id="ARBA00023054"/>
    </source>
</evidence>
<dbReference type="SUPFAM" id="SSF64268">
    <property type="entry name" value="PX domain"/>
    <property type="match status" value="1"/>
</dbReference>
<dbReference type="GO" id="GO:0048278">
    <property type="term" value="P:vesicle docking"/>
    <property type="evidence" value="ECO:0007669"/>
    <property type="project" value="TreeGrafter"/>
</dbReference>
<dbReference type="GO" id="GO:0012505">
    <property type="term" value="C:endomembrane system"/>
    <property type="evidence" value="ECO:0007669"/>
    <property type="project" value="TreeGrafter"/>
</dbReference>
<protein>
    <recommendedName>
        <fullName evidence="10">PX domain-containing protein</fullName>
    </recommendedName>
</protein>
<dbReference type="GeneID" id="34524154"/>
<dbReference type="SMART" id="SM00397">
    <property type="entry name" value="t_SNARE"/>
    <property type="match status" value="1"/>
</dbReference>
<dbReference type="AlphaFoldDB" id="J7S357"/>
<dbReference type="EMBL" id="HE978315">
    <property type="protein sequence ID" value="CCK68504.1"/>
    <property type="molecule type" value="Genomic_DNA"/>
</dbReference>
<dbReference type="GO" id="GO:0035091">
    <property type="term" value="F:phosphatidylinositol binding"/>
    <property type="evidence" value="ECO:0007669"/>
    <property type="project" value="InterPro"/>
</dbReference>
<dbReference type="InterPro" id="IPR036871">
    <property type="entry name" value="PX_dom_sf"/>
</dbReference>
<dbReference type="PROSITE" id="PS50192">
    <property type="entry name" value="T_SNARE"/>
    <property type="match status" value="1"/>
</dbReference>
<evidence type="ECO:0008006" key="10">
    <source>
        <dbReference type="Google" id="ProtNLM"/>
    </source>
</evidence>
<dbReference type="eggNOG" id="KOG3202">
    <property type="taxonomic scope" value="Eukaryota"/>
</dbReference>
<dbReference type="GO" id="GO:0005484">
    <property type="term" value="F:SNAP receptor activity"/>
    <property type="evidence" value="ECO:0007669"/>
    <property type="project" value="TreeGrafter"/>
</dbReference>
<dbReference type="Gene3D" id="3.30.1520.10">
    <property type="entry name" value="Phox-like domain"/>
    <property type="match status" value="1"/>
</dbReference>
<keyword evidence="9" id="KW-1185">Reference proteome</keyword>
<evidence type="ECO:0000313" key="9">
    <source>
        <dbReference type="Proteomes" id="UP000006310"/>
    </source>
</evidence>
<dbReference type="InterPro" id="IPR045242">
    <property type="entry name" value="Syntaxin"/>
</dbReference>
<dbReference type="InterPro" id="IPR001683">
    <property type="entry name" value="PX_dom"/>
</dbReference>
<reference evidence="8 9" key="1">
    <citation type="journal article" date="2011" name="Proc. Natl. Acad. Sci. U.S.A.">
        <title>Evolutionary erosion of yeast sex chromosomes by mating-type switching accidents.</title>
        <authorList>
            <person name="Gordon J.L."/>
            <person name="Armisen D."/>
            <person name="Proux-Wera E."/>
            <person name="Oheigeartaigh S.S."/>
            <person name="Byrne K.P."/>
            <person name="Wolfe K.H."/>
        </authorList>
    </citation>
    <scope>NUCLEOTIDE SEQUENCE [LARGE SCALE GENOMIC DNA]</scope>
    <source>
        <strain evidence="9">ATCC MYA-139 / BCRC 22969 / CBS 8797 / CCRC 22969 / KCTC 17520 / NBRC 10181 / NCYC 3082</strain>
    </source>
</reference>
<evidence type="ECO:0000256" key="4">
    <source>
        <dbReference type="ARBA" id="ARBA00023136"/>
    </source>
</evidence>
<dbReference type="KEGG" id="kng:KNAG_0B00560"/>
<feature type="compositionally biased region" description="Low complexity" evidence="5">
    <location>
        <begin position="230"/>
        <end position="241"/>
    </location>
</feature>
<organism evidence="8 9">
    <name type="scientific">Huiozyma naganishii (strain ATCC MYA-139 / BCRC 22969 / CBS 8797 / KCTC 17520 / NBRC 10181 / NCYC 3082 / Yp74L-3)</name>
    <name type="common">Yeast</name>
    <name type="synonym">Kazachstania naganishii</name>
    <dbReference type="NCBI Taxonomy" id="1071383"/>
    <lineage>
        <taxon>Eukaryota</taxon>
        <taxon>Fungi</taxon>
        <taxon>Dikarya</taxon>
        <taxon>Ascomycota</taxon>
        <taxon>Saccharomycotina</taxon>
        <taxon>Saccharomycetes</taxon>
        <taxon>Saccharomycetales</taxon>
        <taxon>Saccharomycetaceae</taxon>
        <taxon>Huiozyma</taxon>
    </lineage>
</organism>
<dbReference type="InterPro" id="IPR000727">
    <property type="entry name" value="T_SNARE_dom"/>
</dbReference>
<dbReference type="HOGENOM" id="CLU_033748_1_0_1"/>
<dbReference type="CDD" id="cd15858">
    <property type="entry name" value="SNARE_VAM7"/>
    <property type="match status" value="1"/>
</dbReference>
<dbReference type="RefSeq" id="XP_022462750.1">
    <property type="nucleotide sequence ID" value="XM_022611331.1"/>
</dbReference>
<dbReference type="GO" id="GO:0031201">
    <property type="term" value="C:SNARE complex"/>
    <property type="evidence" value="ECO:0007669"/>
    <property type="project" value="TreeGrafter"/>
</dbReference>
<dbReference type="OrthoDB" id="428895at2759"/>
<reference evidence="9" key="2">
    <citation type="submission" date="2012-08" db="EMBL/GenBank/DDBJ databases">
        <title>Genome sequence of Kazachstania naganishii.</title>
        <authorList>
            <person name="Gordon J.L."/>
            <person name="Armisen D."/>
            <person name="Proux-Wera E."/>
            <person name="OhEigeartaigh S.S."/>
            <person name="Byrne K.P."/>
            <person name="Wolfe K.H."/>
        </authorList>
    </citation>
    <scope>NUCLEOTIDE SEQUENCE [LARGE SCALE GENOMIC DNA]</scope>
    <source>
        <strain evidence="9">ATCC MYA-139 / BCRC 22969 / CBS 8797 / CCRC 22969 / KCTC 17520 / NBRC 10181 / NCYC 3082</strain>
    </source>
</reference>
<proteinExistence type="predicted"/>
<feature type="domain" description="PX" evidence="7">
    <location>
        <begin position="6"/>
        <end position="133"/>
    </location>
</feature>
<gene>
    <name evidence="8" type="primary">KNAG0B00560</name>
    <name evidence="8" type="ordered locus">KNAG_0B00560</name>
</gene>
<evidence type="ECO:0000259" key="6">
    <source>
        <dbReference type="PROSITE" id="PS50192"/>
    </source>
</evidence>
<dbReference type="PANTHER" id="PTHR19957:SF124">
    <property type="entry name" value="SYNTAXIN-8"/>
    <property type="match status" value="1"/>
</dbReference>
<evidence type="ECO:0000259" key="7">
    <source>
        <dbReference type="PROSITE" id="PS50195"/>
    </source>
</evidence>
<dbReference type="SUPFAM" id="SSF58038">
    <property type="entry name" value="SNARE fusion complex"/>
    <property type="match status" value="1"/>
</dbReference>
<dbReference type="GO" id="GO:0006906">
    <property type="term" value="P:vesicle fusion"/>
    <property type="evidence" value="ECO:0007669"/>
    <property type="project" value="TreeGrafter"/>
</dbReference>
<feature type="domain" description="T-SNARE coiled-coil homology" evidence="6">
    <location>
        <begin position="283"/>
        <end position="345"/>
    </location>
</feature>
<dbReference type="PANTHER" id="PTHR19957">
    <property type="entry name" value="SYNTAXIN"/>
    <property type="match status" value="1"/>
</dbReference>
<name>J7S357_HUIN7</name>
<keyword evidence="3" id="KW-0175">Coiled coil</keyword>
<comment type="subcellular location">
    <subcellularLocation>
        <location evidence="1">Membrane</location>
    </subcellularLocation>
</comment>
<dbReference type="GO" id="GO:0006886">
    <property type="term" value="P:intracellular protein transport"/>
    <property type="evidence" value="ECO:0007669"/>
    <property type="project" value="TreeGrafter"/>
</dbReference>
<dbReference type="OMA" id="DSFDTRW"/>
<dbReference type="GO" id="GO:0000149">
    <property type="term" value="F:SNARE binding"/>
    <property type="evidence" value="ECO:0007669"/>
    <property type="project" value="TreeGrafter"/>
</dbReference>
<evidence type="ECO:0000256" key="2">
    <source>
        <dbReference type="ARBA" id="ARBA00022448"/>
    </source>
</evidence>
<evidence type="ECO:0000256" key="1">
    <source>
        <dbReference type="ARBA" id="ARBA00004370"/>
    </source>
</evidence>
<dbReference type="Proteomes" id="UP000006310">
    <property type="component" value="Chromosome 2"/>
</dbReference>
<keyword evidence="2" id="KW-0813">Transport</keyword>
<accession>J7S357</accession>
<dbReference type="Pfam" id="PF00787">
    <property type="entry name" value="PX"/>
    <property type="match status" value="1"/>
</dbReference>
<sequence>MGSNSIRRMHVQVVIERAELVQRSYMEYSVCIRIIDNGLVLWNALLKKRFSDFVTLVKQLLRETGSDTVPYELPERRFSLWTGRRSVISEAVVQERKVKLAKFLYDMLNDSFDVKWKSCKALVPFLGIPAPWPEFVANLVSSSRGGHQATMSWLEQFRNCKTSLEQLRHSVDSKPAAQMQLRLQIAALEKSLKSDESIERGERDRRHNLLSTLRQDINDVSLKPQLHVHSSSQSESQSQSERLFPDTPAADSISQRPAVGRRRLGETAETETLNNQGLLQLNTTKMQAQDVEILQLRDAVRRQKQLSLAMNEELEQQNELLDSFNSEVDHTAAKMARAHRDAKRFNERV</sequence>
<dbReference type="STRING" id="1071383.J7S357"/>
<evidence type="ECO:0000256" key="5">
    <source>
        <dbReference type="SAM" id="MobiDB-lite"/>
    </source>
</evidence>
<evidence type="ECO:0000313" key="8">
    <source>
        <dbReference type="EMBL" id="CCK68504.1"/>
    </source>
</evidence>
<keyword evidence="4" id="KW-0472">Membrane</keyword>
<dbReference type="PROSITE" id="PS50195">
    <property type="entry name" value="PX"/>
    <property type="match status" value="1"/>
</dbReference>
<feature type="region of interest" description="Disordered" evidence="5">
    <location>
        <begin position="226"/>
        <end position="268"/>
    </location>
</feature>
<dbReference type="Gene3D" id="1.20.5.110">
    <property type="match status" value="1"/>
</dbReference>